<feature type="domain" description="WRKY" evidence="8">
    <location>
        <begin position="383"/>
        <end position="474"/>
    </location>
</feature>
<sequence>MEAQDAERTVIAKPVASRPSCSSLNSFSALLSGSISTTSPSSFSETAVAAIRPKTVRIKSAVNQASVSIVSSQGDLSATAGCSSATNILNPEIRSTVIYKPLAKPVSSRTALLLANLENFDIGHHNAVLQMQPQVEYADHANYHMQTQLTSNLHQNMPSRVKANHTSESSYVATQNLEENQRVQLSATSGDRPSYDGYNWRKYGQKQVKGSEYPRSYYKCTHPSCTVKKKIERSFDGQIAEIVYRGEHNHSKPQPPKRHSLELQEQGVVSEVTGQETGNPLWSEGCERRTENRSEGKLSLDPSYPCNTTNSYDSVMFGVFNNGVGITDNSCGLSEDREEGSRGVHAEDNAPKFKRRKNDHQSNEVGILDQGAQEPHVVVQSSTDAEVLGDGFRWRKYGQKVVKGNPYPRYMYKDDRLKTVGKVPNRPRSHWSWSRSYYRCTSIKCNVRKHVERAMDDPRAFITTYEGKHNHEMPTRGNNPVASEPNSAAPSHKHSQ</sequence>
<gene>
    <name evidence="9" type="ORF">IFM89_012668</name>
</gene>
<feature type="compositionally biased region" description="Polar residues" evidence="7">
    <location>
        <begin position="476"/>
        <end position="489"/>
    </location>
</feature>
<dbReference type="Pfam" id="PF03106">
    <property type="entry name" value="WRKY"/>
    <property type="match status" value="3"/>
</dbReference>
<accession>A0A835H4V1</accession>
<dbReference type="InterPro" id="IPR044810">
    <property type="entry name" value="WRKY_plant"/>
</dbReference>
<dbReference type="PROSITE" id="PS50811">
    <property type="entry name" value="WRKY"/>
    <property type="match status" value="2"/>
</dbReference>
<dbReference type="SMR" id="A0A835H4V1"/>
<evidence type="ECO:0000256" key="1">
    <source>
        <dbReference type="ARBA" id="ARBA00004123"/>
    </source>
</evidence>
<keyword evidence="5" id="KW-0804">Transcription</keyword>
<dbReference type="SUPFAM" id="SSF118290">
    <property type="entry name" value="WRKY DNA-binding domain"/>
    <property type="match status" value="3"/>
</dbReference>
<name>A0A835H4V1_9MAGN</name>
<proteinExistence type="predicted"/>
<evidence type="ECO:0000256" key="5">
    <source>
        <dbReference type="ARBA" id="ARBA00023163"/>
    </source>
</evidence>
<comment type="subcellular location">
    <subcellularLocation>
        <location evidence="1">Nucleus</location>
    </subcellularLocation>
</comment>
<evidence type="ECO:0000256" key="6">
    <source>
        <dbReference type="ARBA" id="ARBA00023242"/>
    </source>
</evidence>
<dbReference type="Gene3D" id="2.20.25.80">
    <property type="entry name" value="WRKY domain"/>
    <property type="match status" value="2"/>
</dbReference>
<keyword evidence="2" id="KW-0677">Repeat</keyword>
<dbReference type="PANTHER" id="PTHR31221:SF90">
    <property type="entry name" value="WRKY TRANSCRIPTION FACTOR 44"/>
    <property type="match status" value="1"/>
</dbReference>
<evidence type="ECO:0000313" key="10">
    <source>
        <dbReference type="Proteomes" id="UP000631114"/>
    </source>
</evidence>
<keyword evidence="6" id="KW-0539">Nucleus</keyword>
<dbReference type="GO" id="GO:0003700">
    <property type="term" value="F:DNA-binding transcription factor activity"/>
    <property type="evidence" value="ECO:0007669"/>
    <property type="project" value="InterPro"/>
</dbReference>
<feature type="domain" description="WRKY" evidence="8">
    <location>
        <begin position="196"/>
        <end position="253"/>
    </location>
</feature>
<evidence type="ECO:0000256" key="2">
    <source>
        <dbReference type="ARBA" id="ARBA00022737"/>
    </source>
</evidence>
<dbReference type="EMBL" id="JADFTS010000008">
    <property type="protein sequence ID" value="KAF9592174.1"/>
    <property type="molecule type" value="Genomic_DNA"/>
</dbReference>
<dbReference type="GO" id="GO:0043565">
    <property type="term" value="F:sequence-specific DNA binding"/>
    <property type="evidence" value="ECO:0007669"/>
    <property type="project" value="InterPro"/>
</dbReference>
<dbReference type="SMART" id="SM00774">
    <property type="entry name" value="WRKY"/>
    <property type="match status" value="2"/>
</dbReference>
<keyword evidence="10" id="KW-1185">Reference proteome</keyword>
<feature type="region of interest" description="Disordered" evidence="7">
    <location>
        <begin position="275"/>
        <end position="298"/>
    </location>
</feature>
<dbReference type="GO" id="GO:0005634">
    <property type="term" value="C:nucleus"/>
    <property type="evidence" value="ECO:0007669"/>
    <property type="project" value="UniProtKB-SubCell"/>
</dbReference>
<evidence type="ECO:0000256" key="4">
    <source>
        <dbReference type="ARBA" id="ARBA00023125"/>
    </source>
</evidence>
<dbReference type="AlphaFoldDB" id="A0A835H4V1"/>
<dbReference type="PANTHER" id="PTHR31221">
    <property type="entry name" value="WRKY TRANSCRIPTION FACTOR PROTEIN 1-RELATED"/>
    <property type="match status" value="1"/>
</dbReference>
<feature type="compositionally biased region" description="Basic and acidic residues" evidence="7">
    <location>
        <begin position="285"/>
        <end position="298"/>
    </location>
</feature>
<feature type="region of interest" description="Disordered" evidence="7">
    <location>
        <begin position="467"/>
        <end position="496"/>
    </location>
</feature>
<organism evidence="9 10">
    <name type="scientific">Coptis chinensis</name>
    <dbReference type="NCBI Taxonomy" id="261450"/>
    <lineage>
        <taxon>Eukaryota</taxon>
        <taxon>Viridiplantae</taxon>
        <taxon>Streptophyta</taxon>
        <taxon>Embryophyta</taxon>
        <taxon>Tracheophyta</taxon>
        <taxon>Spermatophyta</taxon>
        <taxon>Magnoliopsida</taxon>
        <taxon>Ranunculales</taxon>
        <taxon>Ranunculaceae</taxon>
        <taxon>Coptidoideae</taxon>
        <taxon>Coptis</taxon>
    </lineage>
</organism>
<keyword evidence="4" id="KW-0238">DNA-binding</keyword>
<comment type="caution">
    <text evidence="9">The sequence shown here is derived from an EMBL/GenBank/DDBJ whole genome shotgun (WGS) entry which is preliminary data.</text>
</comment>
<dbReference type="InterPro" id="IPR003657">
    <property type="entry name" value="WRKY_dom"/>
</dbReference>
<dbReference type="OrthoDB" id="783645at2759"/>
<protein>
    <recommendedName>
        <fullName evidence="8">WRKY domain-containing protein</fullName>
    </recommendedName>
</protein>
<dbReference type="InterPro" id="IPR036576">
    <property type="entry name" value="WRKY_dom_sf"/>
</dbReference>
<keyword evidence="3" id="KW-0805">Transcription regulation</keyword>
<evidence type="ECO:0000256" key="7">
    <source>
        <dbReference type="SAM" id="MobiDB-lite"/>
    </source>
</evidence>
<evidence type="ECO:0000256" key="3">
    <source>
        <dbReference type="ARBA" id="ARBA00023015"/>
    </source>
</evidence>
<dbReference type="FunFam" id="2.20.25.80:FF:000006">
    <property type="entry name" value="WRKY transcription factor"/>
    <property type="match status" value="1"/>
</dbReference>
<evidence type="ECO:0000313" key="9">
    <source>
        <dbReference type="EMBL" id="KAF9592174.1"/>
    </source>
</evidence>
<reference evidence="9 10" key="1">
    <citation type="submission" date="2020-10" db="EMBL/GenBank/DDBJ databases">
        <title>The Coptis chinensis genome and diversification of protoberbering-type alkaloids.</title>
        <authorList>
            <person name="Wang B."/>
            <person name="Shu S."/>
            <person name="Song C."/>
            <person name="Liu Y."/>
        </authorList>
    </citation>
    <scope>NUCLEOTIDE SEQUENCE [LARGE SCALE GENOMIC DNA]</scope>
    <source>
        <strain evidence="9">HL-2020</strain>
        <tissue evidence="9">Leaf</tissue>
    </source>
</reference>
<dbReference type="Proteomes" id="UP000631114">
    <property type="component" value="Unassembled WGS sequence"/>
</dbReference>
<evidence type="ECO:0000259" key="8">
    <source>
        <dbReference type="PROSITE" id="PS50811"/>
    </source>
</evidence>